<organism evidence="7 8">
    <name type="scientific">Armadillidium nasatum</name>
    <dbReference type="NCBI Taxonomy" id="96803"/>
    <lineage>
        <taxon>Eukaryota</taxon>
        <taxon>Metazoa</taxon>
        <taxon>Ecdysozoa</taxon>
        <taxon>Arthropoda</taxon>
        <taxon>Crustacea</taxon>
        <taxon>Multicrustacea</taxon>
        <taxon>Malacostraca</taxon>
        <taxon>Eumalacostraca</taxon>
        <taxon>Peracarida</taxon>
        <taxon>Isopoda</taxon>
        <taxon>Oniscidea</taxon>
        <taxon>Crinocheta</taxon>
        <taxon>Armadillidiidae</taxon>
        <taxon>Armadillidium</taxon>
    </lineage>
</organism>
<evidence type="ECO:0000313" key="8">
    <source>
        <dbReference type="Proteomes" id="UP000326759"/>
    </source>
</evidence>
<dbReference type="Pfam" id="PF10637">
    <property type="entry name" value="Ofd1_CTDD"/>
    <property type="match status" value="2"/>
</dbReference>
<dbReference type="InterPro" id="IPR039558">
    <property type="entry name" value="TPA1/OFD1_N"/>
</dbReference>
<dbReference type="GO" id="GO:0031543">
    <property type="term" value="F:peptidyl-proline dioxygenase activity"/>
    <property type="evidence" value="ECO:0007669"/>
    <property type="project" value="TreeGrafter"/>
</dbReference>
<dbReference type="Proteomes" id="UP000326759">
    <property type="component" value="Unassembled WGS sequence"/>
</dbReference>
<keyword evidence="3" id="KW-0223">Dioxygenase</keyword>
<dbReference type="GO" id="GO:0006449">
    <property type="term" value="P:regulation of translational termination"/>
    <property type="evidence" value="ECO:0007669"/>
    <property type="project" value="TreeGrafter"/>
</dbReference>
<dbReference type="SMART" id="SM00702">
    <property type="entry name" value="P4Hc"/>
    <property type="match status" value="1"/>
</dbReference>
<dbReference type="PANTHER" id="PTHR12117:SF0">
    <property type="entry name" value="PROLYL 3-HYDROXYLASE OGFOD1"/>
    <property type="match status" value="1"/>
</dbReference>
<dbReference type="Pfam" id="PF13661">
    <property type="entry name" value="2OG-FeII_Oxy_4"/>
    <property type="match status" value="1"/>
</dbReference>
<comment type="caution">
    <text evidence="7">The sequence shown here is derived from an EMBL/GenBank/DDBJ whole genome shotgun (WGS) entry which is preliminary data.</text>
</comment>
<dbReference type="InterPro" id="IPR019601">
    <property type="entry name" value="Oxoglutarate/Fe-dep_Oase_C"/>
</dbReference>
<dbReference type="InterPro" id="IPR006620">
    <property type="entry name" value="Pro_4_hyd_alph"/>
</dbReference>
<feature type="region of interest" description="Disordered" evidence="5">
    <location>
        <begin position="379"/>
        <end position="437"/>
    </location>
</feature>
<keyword evidence="8" id="KW-1185">Reference proteome</keyword>
<keyword evidence="4" id="KW-0560">Oxidoreductase</keyword>
<evidence type="ECO:0000259" key="6">
    <source>
        <dbReference type="SMART" id="SM00702"/>
    </source>
</evidence>
<reference evidence="7 8" key="1">
    <citation type="journal article" date="2019" name="PLoS Biol.">
        <title>Sex chromosomes control vertical transmission of feminizing Wolbachia symbionts in an isopod.</title>
        <authorList>
            <person name="Becking T."/>
            <person name="Chebbi M.A."/>
            <person name="Giraud I."/>
            <person name="Moumen B."/>
            <person name="Laverre T."/>
            <person name="Caubet Y."/>
            <person name="Peccoud J."/>
            <person name="Gilbert C."/>
            <person name="Cordaux R."/>
        </authorList>
    </citation>
    <scope>NUCLEOTIDE SEQUENCE [LARGE SCALE GENOMIC DNA]</scope>
    <source>
        <strain evidence="7">ANa2</strain>
        <tissue evidence="7">Whole body excluding digestive tract and cuticle</tissue>
    </source>
</reference>
<keyword evidence="2" id="KW-0847">Vitamin C</keyword>
<feature type="compositionally biased region" description="Basic and acidic residues" evidence="5">
    <location>
        <begin position="396"/>
        <end position="416"/>
    </location>
</feature>
<dbReference type="OrthoDB" id="430522at2759"/>
<evidence type="ECO:0000256" key="2">
    <source>
        <dbReference type="ARBA" id="ARBA00022896"/>
    </source>
</evidence>
<dbReference type="GO" id="GO:0005737">
    <property type="term" value="C:cytoplasm"/>
    <property type="evidence" value="ECO:0007669"/>
    <property type="project" value="TreeGrafter"/>
</dbReference>
<dbReference type="GO" id="GO:0005506">
    <property type="term" value="F:iron ion binding"/>
    <property type="evidence" value="ECO:0007669"/>
    <property type="project" value="InterPro"/>
</dbReference>
<name>A0A5N5TGK5_9CRUS</name>
<proteinExistence type="predicted"/>
<dbReference type="AlphaFoldDB" id="A0A5N5TGK5"/>
<sequence>MMESHSETPSFKQTKKKSKKKLELESVINPSYLGNDFQEEFYNCWRNDGQQIKRDLSEEKDLRVLNDPFNCAFIPNILQDLNLLHEVSSELEDISLQIKNNDLYKFKCSTNDLKEITKPSVQKLCKYIEGPLKKWVEKLSGLSLNGKVAISCSKYDYSDVLLCHDDELEGRRIAFVLYLVSDWKKSYGGSLDLFTVDEYNRPYCIAKRLYPKFNSFAFFEVSPVSFHQVSEVLTKDQTRLSINGWFYGTPIVYPTRPFLKSPVFILPGEIEESILYTWISPLYLDQTTQEQVRSEFQEKSEIQLSDFLKKKKYDLLAEALSKEDLRWRWVGPPNKRLLEVVSKKDIPDIVSEYLTLMQSDAMFLILSQLTGLELHHLAPKDENEEEETSEESSNEGDEKKLEFKYNETPSRKDKGCSTKKRKNKSMQNDTKKRKLGCRSKDGNKPYCGVGGLLDDGWESDIDSDFVSKLRRDQTELESKAEVSSEIRRWRWGAYSLMIDDDLRSNKDFVLDAIMYFNGSNDWTAEFGGGTVYVAEGDDEELLTVLPVPNSLALVYRDKKTFRFTKHVNVKSRDLVTNSAFHEIFCMYRENIKNLR</sequence>
<accession>A0A5N5TGK5</accession>
<evidence type="ECO:0000256" key="4">
    <source>
        <dbReference type="ARBA" id="ARBA00023002"/>
    </source>
</evidence>
<dbReference type="GO" id="GO:0031418">
    <property type="term" value="F:L-ascorbic acid binding"/>
    <property type="evidence" value="ECO:0007669"/>
    <property type="project" value="UniProtKB-KW"/>
</dbReference>
<evidence type="ECO:0000256" key="3">
    <source>
        <dbReference type="ARBA" id="ARBA00022964"/>
    </source>
</evidence>
<evidence type="ECO:0000256" key="1">
    <source>
        <dbReference type="ARBA" id="ARBA00001961"/>
    </source>
</evidence>
<dbReference type="EMBL" id="SEYY01001101">
    <property type="protein sequence ID" value="KAB7505804.1"/>
    <property type="molecule type" value="Genomic_DNA"/>
</dbReference>
<feature type="compositionally biased region" description="Acidic residues" evidence="5">
    <location>
        <begin position="382"/>
        <end position="395"/>
    </location>
</feature>
<evidence type="ECO:0000313" key="7">
    <source>
        <dbReference type="EMBL" id="KAB7505804.1"/>
    </source>
</evidence>
<dbReference type="PANTHER" id="PTHR12117">
    <property type="entry name" value="HISTONE ACETYLTRANSFERASE COMPLEX"/>
    <property type="match status" value="1"/>
</dbReference>
<evidence type="ECO:0000256" key="5">
    <source>
        <dbReference type="SAM" id="MobiDB-lite"/>
    </source>
</evidence>
<protein>
    <submittedName>
        <fullName evidence="7">Prolyl 3-hydroxylase OGFOD1</fullName>
    </submittedName>
</protein>
<dbReference type="InterPro" id="IPR051842">
    <property type="entry name" value="uS12_prolyl_hydroxylase"/>
</dbReference>
<dbReference type="Gene3D" id="2.60.120.620">
    <property type="entry name" value="q2cbj1_9rhob like domain"/>
    <property type="match status" value="2"/>
</dbReference>
<comment type="cofactor">
    <cofactor evidence="1">
        <name>L-ascorbate</name>
        <dbReference type="ChEBI" id="CHEBI:38290"/>
    </cofactor>
</comment>
<gene>
    <name evidence="7" type="primary">OGFOD1</name>
    <name evidence="7" type="ORF">Anas_04459</name>
</gene>
<feature type="domain" description="Prolyl 4-hydroxylase alpha subunit" evidence="6">
    <location>
        <begin position="79"/>
        <end position="247"/>
    </location>
</feature>